<dbReference type="InterPro" id="IPR007024">
    <property type="entry name" value="BLUF_domain"/>
</dbReference>
<dbReference type="EMBL" id="CP073910">
    <property type="protein sequence ID" value="QUT04878.1"/>
    <property type="molecule type" value="Genomic_DNA"/>
</dbReference>
<name>A0A975K6B1_9SPHN</name>
<evidence type="ECO:0000313" key="3">
    <source>
        <dbReference type="Proteomes" id="UP000681425"/>
    </source>
</evidence>
<dbReference type="GO" id="GO:0071949">
    <property type="term" value="F:FAD binding"/>
    <property type="evidence" value="ECO:0007669"/>
    <property type="project" value="InterPro"/>
</dbReference>
<keyword evidence="3" id="KW-1185">Reference proteome</keyword>
<dbReference type="KEGG" id="spph:KFK14_17875"/>
<protein>
    <submittedName>
        <fullName evidence="2">BLUF domain-containing protein</fullName>
    </submittedName>
</protein>
<dbReference type="GO" id="GO:0009882">
    <property type="term" value="F:blue light photoreceptor activity"/>
    <property type="evidence" value="ECO:0007669"/>
    <property type="project" value="InterPro"/>
</dbReference>
<accession>A0A975K6B1</accession>
<dbReference type="SMART" id="SM01034">
    <property type="entry name" value="BLUF"/>
    <property type="match status" value="1"/>
</dbReference>
<dbReference type="AlphaFoldDB" id="A0A975K6B1"/>
<dbReference type="Proteomes" id="UP000681425">
    <property type="component" value="Chromosome"/>
</dbReference>
<gene>
    <name evidence="2" type="ORF">KFK14_17875</name>
</gene>
<dbReference type="Gene3D" id="3.30.70.100">
    <property type="match status" value="1"/>
</dbReference>
<dbReference type="PROSITE" id="PS50925">
    <property type="entry name" value="BLUF"/>
    <property type="match status" value="1"/>
</dbReference>
<proteinExistence type="predicted"/>
<dbReference type="SUPFAM" id="SSF54975">
    <property type="entry name" value="Acylphosphatase/BLUF domain-like"/>
    <property type="match status" value="1"/>
</dbReference>
<evidence type="ECO:0000313" key="2">
    <source>
        <dbReference type="EMBL" id="QUT04878.1"/>
    </source>
</evidence>
<evidence type="ECO:0000259" key="1">
    <source>
        <dbReference type="PROSITE" id="PS50925"/>
    </source>
</evidence>
<sequence length="173" mass="19040">MALTICANAALQKKRQLDIRRKANRSGFFNAVPYGAGMRTGLNSWLYISESTLSFGETPSAIEAIIKVSRSRNATLDVTGALLFSGTRFVQFLEGPFDSISALQASIRNDARHRNVTTLSVRVLNERQFGGWALAFEGESAFVEKVLDKAMTHHQAGSRQGVDSLLTLLKRFS</sequence>
<feature type="domain" description="BLUF" evidence="1">
    <location>
        <begin position="42"/>
        <end position="135"/>
    </location>
</feature>
<dbReference type="InterPro" id="IPR036046">
    <property type="entry name" value="Acylphosphatase-like_dom_sf"/>
</dbReference>
<dbReference type="RefSeq" id="WP_212608616.1">
    <property type="nucleotide sequence ID" value="NZ_CP073910.1"/>
</dbReference>
<dbReference type="Pfam" id="PF04940">
    <property type="entry name" value="BLUF"/>
    <property type="match status" value="1"/>
</dbReference>
<organism evidence="2 3">
    <name type="scientific">Sphingobium phenoxybenzoativorans</name>
    <dbReference type="NCBI Taxonomy" id="1592790"/>
    <lineage>
        <taxon>Bacteria</taxon>
        <taxon>Pseudomonadati</taxon>
        <taxon>Pseudomonadota</taxon>
        <taxon>Alphaproteobacteria</taxon>
        <taxon>Sphingomonadales</taxon>
        <taxon>Sphingomonadaceae</taxon>
        <taxon>Sphingobium</taxon>
    </lineage>
</organism>
<reference evidence="2" key="1">
    <citation type="submission" date="2021-04" db="EMBL/GenBank/DDBJ databases">
        <title>Isolation of p-tert-butylphenol degrading bacteria Sphingobium phenoxybenzoativorans Tas13 from active sludge.</title>
        <authorList>
            <person name="Li Y."/>
        </authorList>
    </citation>
    <scope>NUCLEOTIDE SEQUENCE</scope>
    <source>
        <strain evidence="2">Tas13</strain>
    </source>
</reference>